<reference evidence="1 2" key="1">
    <citation type="submission" date="2019-03" db="EMBL/GenBank/DDBJ databases">
        <title>Genomic Encyclopedia of Type Strains, Phase IV (KMG-IV): sequencing the most valuable type-strain genomes for metagenomic binning, comparative biology and taxonomic classification.</title>
        <authorList>
            <person name="Goeker M."/>
        </authorList>
    </citation>
    <scope>NUCLEOTIDE SEQUENCE [LARGE SCALE GENOMIC DNA]</scope>
    <source>
        <strain evidence="1 2">DSM 100055</strain>
    </source>
</reference>
<name>A0AA46I5F7_9FUSO</name>
<dbReference type="Proteomes" id="UP000294678">
    <property type="component" value="Unassembled WGS sequence"/>
</dbReference>
<proteinExistence type="predicted"/>
<evidence type="ECO:0008006" key="3">
    <source>
        <dbReference type="Google" id="ProtNLM"/>
    </source>
</evidence>
<accession>A0AA46I5F7</accession>
<dbReference type="InterPro" id="IPR003772">
    <property type="entry name" value="YceD"/>
</dbReference>
<evidence type="ECO:0000313" key="1">
    <source>
        <dbReference type="EMBL" id="TDT70446.1"/>
    </source>
</evidence>
<protein>
    <recommendedName>
        <fullName evidence="3">Metal-binding protein</fullName>
    </recommendedName>
</protein>
<dbReference type="EMBL" id="SOBG01000004">
    <property type="protein sequence ID" value="TDT70446.1"/>
    <property type="molecule type" value="Genomic_DNA"/>
</dbReference>
<keyword evidence="2" id="KW-1185">Reference proteome</keyword>
<comment type="caution">
    <text evidence="1">The sequence shown here is derived from an EMBL/GenBank/DDBJ whole genome shotgun (WGS) entry which is preliminary data.</text>
</comment>
<sequence>MKIDLKKLKEENKSHVVINDSLPILDSEEFKISKPIDFNVNLTLIDDEVFIKGNFNTEVKLECGKCLNKFHYYLEGELEGHFIDKAKIKKIINELEDEYENSGEIFEELKDDEIDLANLIREHIILELPSYPICSNNCQGVENFDNYLDDGVDPRWQQLIDITNKKNK</sequence>
<dbReference type="AlphaFoldDB" id="A0AA46I5F7"/>
<gene>
    <name evidence="1" type="ORF">EV215_0991</name>
</gene>
<organism evidence="1 2">
    <name type="scientific">Hypnocyclicus thermotrophus</name>
    <dbReference type="NCBI Taxonomy" id="1627895"/>
    <lineage>
        <taxon>Bacteria</taxon>
        <taxon>Fusobacteriati</taxon>
        <taxon>Fusobacteriota</taxon>
        <taxon>Fusobacteriia</taxon>
        <taxon>Fusobacteriales</taxon>
        <taxon>Fusobacteriaceae</taxon>
        <taxon>Hypnocyclicus</taxon>
    </lineage>
</organism>
<evidence type="ECO:0000313" key="2">
    <source>
        <dbReference type="Proteomes" id="UP000294678"/>
    </source>
</evidence>
<dbReference type="Pfam" id="PF02620">
    <property type="entry name" value="YceD"/>
    <property type="match status" value="1"/>
</dbReference>
<dbReference type="RefSeq" id="WP_134112884.1">
    <property type="nucleotide sequence ID" value="NZ_SOBG01000004.1"/>
</dbReference>